<evidence type="ECO:0000313" key="2">
    <source>
        <dbReference type="Proteomes" id="UP000580891"/>
    </source>
</evidence>
<organism evidence="1 2">
    <name type="scientific">[Anoxybacillus] calidus</name>
    <dbReference type="NCBI Taxonomy" id="575178"/>
    <lineage>
        <taxon>Bacteria</taxon>
        <taxon>Bacillati</taxon>
        <taxon>Bacillota</taxon>
        <taxon>Bacilli</taxon>
        <taxon>Bacillales</taxon>
        <taxon>Anoxybacillaceae</taxon>
        <taxon>Paranoxybacillus</taxon>
    </lineage>
</organism>
<name>A0A7V9Z3A8_9BACL</name>
<accession>A0A7V9Z3A8</accession>
<evidence type="ECO:0000313" key="1">
    <source>
        <dbReference type="EMBL" id="MBA2873150.1"/>
    </source>
</evidence>
<sequence length="47" mass="5467">MSNKFLSIFGLDKKKDNDCCSFEIEEVKEEEKKEKETCCSVDSSEKK</sequence>
<proteinExistence type="predicted"/>
<comment type="caution">
    <text evidence="1">The sequence shown here is derived from an EMBL/GenBank/DDBJ whole genome shotgun (WGS) entry which is preliminary data.</text>
</comment>
<reference evidence="1 2" key="1">
    <citation type="submission" date="2020-07" db="EMBL/GenBank/DDBJ databases">
        <title>Genomic Encyclopedia of Type Strains, Phase IV (KMG-IV): sequencing the most valuable type-strain genomes for metagenomic binning, comparative biology and taxonomic classification.</title>
        <authorList>
            <person name="Goeker M."/>
        </authorList>
    </citation>
    <scope>NUCLEOTIDE SEQUENCE [LARGE SCALE GENOMIC DNA]</scope>
    <source>
        <strain evidence="1 2">DSM 25220</strain>
    </source>
</reference>
<gene>
    <name evidence="1" type="ORF">HNQ85_003488</name>
</gene>
<dbReference type="Proteomes" id="UP000580891">
    <property type="component" value="Unassembled WGS sequence"/>
</dbReference>
<dbReference type="AlphaFoldDB" id="A0A7V9Z3A8"/>
<keyword evidence="2" id="KW-1185">Reference proteome</keyword>
<dbReference type="RefSeq" id="WP_181538877.1">
    <property type="nucleotide sequence ID" value="NZ_JACDUU010000014.1"/>
</dbReference>
<dbReference type="EMBL" id="JACDUU010000014">
    <property type="protein sequence ID" value="MBA2873150.1"/>
    <property type="molecule type" value="Genomic_DNA"/>
</dbReference>
<protein>
    <submittedName>
        <fullName evidence="1">Uncharacterized protein</fullName>
    </submittedName>
</protein>